<dbReference type="EMBL" id="CAJGYM010000124">
    <property type="protein sequence ID" value="CAD6198393.1"/>
    <property type="molecule type" value="Genomic_DNA"/>
</dbReference>
<name>A0A8S1HYR6_9PELO</name>
<dbReference type="Proteomes" id="UP000835052">
    <property type="component" value="Unassembled WGS sequence"/>
</dbReference>
<gene>
    <name evidence="2" type="ORF">CAUJ_LOCUS14299</name>
</gene>
<organism evidence="2 3">
    <name type="scientific">Caenorhabditis auriculariae</name>
    <dbReference type="NCBI Taxonomy" id="2777116"/>
    <lineage>
        <taxon>Eukaryota</taxon>
        <taxon>Metazoa</taxon>
        <taxon>Ecdysozoa</taxon>
        <taxon>Nematoda</taxon>
        <taxon>Chromadorea</taxon>
        <taxon>Rhabditida</taxon>
        <taxon>Rhabditina</taxon>
        <taxon>Rhabditomorpha</taxon>
        <taxon>Rhabditoidea</taxon>
        <taxon>Rhabditidae</taxon>
        <taxon>Peloderinae</taxon>
        <taxon>Caenorhabditis</taxon>
    </lineage>
</organism>
<comment type="caution">
    <text evidence="2">The sequence shown here is derived from an EMBL/GenBank/DDBJ whole genome shotgun (WGS) entry which is preliminary data.</text>
</comment>
<accession>A0A8S1HYR6</accession>
<feature type="region of interest" description="Disordered" evidence="1">
    <location>
        <begin position="111"/>
        <end position="136"/>
    </location>
</feature>
<protein>
    <submittedName>
        <fullName evidence="2">Uncharacterized protein</fullName>
    </submittedName>
</protein>
<evidence type="ECO:0000313" key="3">
    <source>
        <dbReference type="Proteomes" id="UP000835052"/>
    </source>
</evidence>
<keyword evidence="3" id="KW-1185">Reference proteome</keyword>
<feature type="region of interest" description="Disordered" evidence="1">
    <location>
        <begin position="313"/>
        <end position="356"/>
    </location>
</feature>
<reference evidence="2" key="1">
    <citation type="submission" date="2020-10" db="EMBL/GenBank/DDBJ databases">
        <authorList>
            <person name="Kikuchi T."/>
        </authorList>
    </citation>
    <scope>NUCLEOTIDE SEQUENCE</scope>
    <source>
        <strain evidence="2">NKZ352</strain>
    </source>
</reference>
<proteinExistence type="predicted"/>
<sequence>MRRRQQMMKKRDRVKLPTLASLARIGESFRLFAHNSFKRASQEREVAHFRVVPGFSTLKLRSLLLKARDVSGPTHPHFPTMIWCHKEASQTSQRTSARVCIYNTSVDRPPTNNGSLGRVLSSPPCRSQLKTRPKKKKKVADLLATRESLGLLVVTRVSSKPTEGVLCQNAKLSADLRPEENVLHVAELDFTKEHLPQTDGGPTRNEKIMMQSAPPSWTQPIRLRPILLPSPPVRKGMGVSKSLKAKHKRGAEPSKPAQIVLPSISTLFQPSPSLSTTSTGSTSSYCQFSPESGTFSPYNPYSPGDYGDYMFQYPTEMPPPSSTASAATNTQSDDSKDVTQPLFVQTDDDSCGQRVSGYTVKPDDLLLRPAPLWRR</sequence>
<evidence type="ECO:0000256" key="1">
    <source>
        <dbReference type="SAM" id="MobiDB-lite"/>
    </source>
</evidence>
<dbReference type="AlphaFoldDB" id="A0A8S1HYR6"/>
<evidence type="ECO:0000313" key="2">
    <source>
        <dbReference type="EMBL" id="CAD6198393.1"/>
    </source>
</evidence>